<name>A0A8J5YFA3_9ROSI</name>
<accession>A0A8J5YFA3</accession>
<reference evidence="1 2" key="1">
    <citation type="journal article" date="2021" name="bioRxiv">
        <title>The Gossypium anomalum genome as a resource for cotton improvement and evolutionary analysis of hybrid incompatibility.</title>
        <authorList>
            <person name="Grover C.E."/>
            <person name="Yuan D."/>
            <person name="Arick M.A."/>
            <person name="Miller E.R."/>
            <person name="Hu G."/>
            <person name="Peterson D.G."/>
            <person name="Wendel J.F."/>
            <person name="Udall J.A."/>
        </authorList>
    </citation>
    <scope>NUCLEOTIDE SEQUENCE [LARGE SCALE GENOMIC DNA]</scope>
    <source>
        <strain evidence="1">JFW-Udall</strain>
        <tissue evidence="1">Leaf</tissue>
    </source>
</reference>
<evidence type="ECO:0000313" key="1">
    <source>
        <dbReference type="EMBL" id="KAG8478951.1"/>
    </source>
</evidence>
<evidence type="ECO:0000313" key="2">
    <source>
        <dbReference type="Proteomes" id="UP000701853"/>
    </source>
</evidence>
<keyword evidence="2" id="KW-1185">Reference proteome</keyword>
<comment type="caution">
    <text evidence="1">The sequence shown here is derived from an EMBL/GenBank/DDBJ whole genome shotgun (WGS) entry which is preliminary data.</text>
</comment>
<protein>
    <submittedName>
        <fullName evidence="1">Uncharacterized protein</fullName>
    </submittedName>
</protein>
<gene>
    <name evidence="1" type="ORF">CXB51_028833</name>
</gene>
<dbReference type="EMBL" id="JAHUZN010000011">
    <property type="protein sequence ID" value="KAG8478951.1"/>
    <property type="molecule type" value="Genomic_DNA"/>
</dbReference>
<proteinExistence type="predicted"/>
<sequence length="125" mass="14154">MQPPNHHHMAADGAQTMADFANGRELQLCPRRYGGHGLDVVRGYVGGRGDVRGERWWRTWVVRGGGGSAGQRESLKARRCRNWYFDLLRRSFREKRFVASIYSAGTLRKIELVISTYPTATSSGR</sequence>
<organism evidence="1 2">
    <name type="scientific">Gossypium anomalum</name>
    <dbReference type="NCBI Taxonomy" id="47600"/>
    <lineage>
        <taxon>Eukaryota</taxon>
        <taxon>Viridiplantae</taxon>
        <taxon>Streptophyta</taxon>
        <taxon>Embryophyta</taxon>
        <taxon>Tracheophyta</taxon>
        <taxon>Spermatophyta</taxon>
        <taxon>Magnoliopsida</taxon>
        <taxon>eudicotyledons</taxon>
        <taxon>Gunneridae</taxon>
        <taxon>Pentapetalae</taxon>
        <taxon>rosids</taxon>
        <taxon>malvids</taxon>
        <taxon>Malvales</taxon>
        <taxon>Malvaceae</taxon>
        <taxon>Malvoideae</taxon>
        <taxon>Gossypium</taxon>
    </lineage>
</organism>
<dbReference type="Proteomes" id="UP000701853">
    <property type="component" value="Chromosome 11"/>
</dbReference>
<dbReference type="AlphaFoldDB" id="A0A8J5YFA3"/>